<evidence type="ECO:0000313" key="1">
    <source>
        <dbReference type="EMBL" id="KAK2194036.1"/>
    </source>
</evidence>
<accession>A0AAD9ULR0</accession>
<comment type="caution">
    <text evidence="1">The sequence shown here is derived from an EMBL/GenBank/DDBJ whole genome shotgun (WGS) entry which is preliminary data.</text>
</comment>
<gene>
    <name evidence="1" type="ORF">NP493_3g06031</name>
</gene>
<dbReference type="Proteomes" id="UP001209878">
    <property type="component" value="Unassembled WGS sequence"/>
</dbReference>
<keyword evidence="2" id="KW-1185">Reference proteome</keyword>
<dbReference type="EMBL" id="JAODUO010000003">
    <property type="protein sequence ID" value="KAK2194036.1"/>
    <property type="molecule type" value="Genomic_DNA"/>
</dbReference>
<organism evidence="1 2">
    <name type="scientific">Ridgeia piscesae</name>
    <name type="common">Tubeworm</name>
    <dbReference type="NCBI Taxonomy" id="27915"/>
    <lineage>
        <taxon>Eukaryota</taxon>
        <taxon>Metazoa</taxon>
        <taxon>Spiralia</taxon>
        <taxon>Lophotrochozoa</taxon>
        <taxon>Annelida</taxon>
        <taxon>Polychaeta</taxon>
        <taxon>Sedentaria</taxon>
        <taxon>Canalipalpata</taxon>
        <taxon>Sabellida</taxon>
        <taxon>Siboglinidae</taxon>
        <taxon>Ridgeia</taxon>
    </lineage>
</organism>
<proteinExistence type="predicted"/>
<reference evidence="1" key="1">
    <citation type="journal article" date="2023" name="Mol. Biol. Evol.">
        <title>Third-Generation Sequencing Reveals the Adaptive Role of the Epigenome in Three Deep-Sea Polychaetes.</title>
        <authorList>
            <person name="Perez M."/>
            <person name="Aroh O."/>
            <person name="Sun Y."/>
            <person name="Lan Y."/>
            <person name="Juniper S.K."/>
            <person name="Young C.R."/>
            <person name="Angers B."/>
            <person name="Qian P.Y."/>
        </authorList>
    </citation>
    <scope>NUCLEOTIDE SEQUENCE</scope>
    <source>
        <strain evidence="1">R07B-5</strain>
    </source>
</reference>
<name>A0AAD9ULR0_RIDPI</name>
<evidence type="ECO:0000313" key="2">
    <source>
        <dbReference type="Proteomes" id="UP001209878"/>
    </source>
</evidence>
<protein>
    <submittedName>
        <fullName evidence="1">Uncharacterized protein</fullName>
    </submittedName>
</protein>
<dbReference type="AlphaFoldDB" id="A0AAD9ULR0"/>
<sequence length="145" mass="15969">MLFTSTRSSSQAAPKPLLSCSICSLTSSPRSMASMTNLSVRLRSNKSRPFCCSCLLPVSPWVPYRMMKTLASVPAPRTSPVTTITSYLTVPKSKTTAHSLRQASSPRVKVKCGARVKVKHDAIVKVKYDIRVKAKYNKSVISEYL</sequence>